<evidence type="ECO:0000256" key="1">
    <source>
        <dbReference type="ARBA" id="ARBA00008950"/>
    </source>
</evidence>
<dbReference type="SUPFAM" id="SSF56300">
    <property type="entry name" value="Metallo-dependent phosphatases"/>
    <property type="match status" value="1"/>
</dbReference>
<feature type="domain" description="Calcineurin-like phosphoesterase" evidence="2">
    <location>
        <begin position="1"/>
        <end position="172"/>
    </location>
</feature>
<dbReference type="RefSeq" id="WP_109304649.1">
    <property type="nucleotide sequence ID" value="NZ_BJUF01000059.1"/>
</dbReference>
<dbReference type="OrthoDB" id="2351901at2"/>
<name>A0A2U3AR96_9BACL</name>
<protein>
    <submittedName>
        <fullName evidence="3">Metallophosphatase family protein</fullName>
    </submittedName>
</protein>
<dbReference type="CDD" id="cd00838">
    <property type="entry name" value="MPP_superfamily"/>
    <property type="match status" value="1"/>
</dbReference>
<organism evidence="3 4">
    <name type="scientific">Kurthia sibirica</name>
    <dbReference type="NCBI Taxonomy" id="202750"/>
    <lineage>
        <taxon>Bacteria</taxon>
        <taxon>Bacillati</taxon>
        <taxon>Bacillota</taxon>
        <taxon>Bacilli</taxon>
        <taxon>Bacillales</taxon>
        <taxon>Caryophanaceae</taxon>
        <taxon>Kurthia</taxon>
    </lineage>
</organism>
<comment type="caution">
    <text evidence="3">The sequence shown here is derived from an EMBL/GenBank/DDBJ whole genome shotgun (WGS) entry which is preliminary data.</text>
</comment>
<gene>
    <name evidence="3" type="ORF">DEX24_01665</name>
</gene>
<dbReference type="EMBL" id="QFVR01000001">
    <property type="protein sequence ID" value="PWI27026.1"/>
    <property type="molecule type" value="Genomic_DNA"/>
</dbReference>
<dbReference type="AlphaFoldDB" id="A0A2U3AR96"/>
<dbReference type="InterPro" id="IPR029052">
    <property type="entry name" value="Metallo-depent_PP-like"/>
</dbReference>
<dbReference type="Gene3D" id="3.60.21.10">
    <property type="match status" value="1"/>
</dbReference>
<dbReference type="Pfam" id="PF12850">
    <property type="entry name" value="Metallophos_2"/>
    <property type="match status" value="1"/>
</dbReference>
<dbReference type="InterPro" id="IPR024654">
    <property type="entry name" value="Calcineurin-like_PHP_lpxH"/>
</dbReference>
<comment type="similarity">
    <text evidence="1">Belongs to the metallophosphoesterase superfamily. YfcE family.</text>
</comment>
<evidence type="ECO:0000259" key="2">
    <source>
        <dbReference type="Pfam" id="PF12850"/>
    </source>
</evidence>
<reference evidence="3 4" key="1">
    <citation type="submission" date="2018-05" db="EMBL/GenBank/DDBJ databases">
        <title>Kurthia sibirica genome sequence.</title>
        <authorList>
            <person name="Maclea K.S."/>
            <person name="Goen A.E."/>
        </authorList>
    </citation>
    <scope>NUCLEOTIDE SEQUENCE [LARGE SCALE GENOMIC DNA]</scope>
    <source>
        <strain evidence="3 4">ATCC 49154</strain>
    </source>
</reference>
<sequence>MRYALIGDLHSNIDDTKAVLNHIKSMQQPLEIIALGDLFECTISKKKAQKATAIPLHDAADIKRSFLELLTFPSIIGNQEQRIMAATDTKIFSTMPETLSIDGARLIHGHQFDWSDDWVADPKKFSEHLVFFGHSHQSMLLRKGKQKKFKFNDSMHLKKKRYSINVGSVVHNREWCLYDSDTRTITFMKAHE</sequence>
<proteinExistence type="inferred from homology"/>
<accession>A0A2U3AR96</accession>
<keyword evidence="4" id="KW-1185">Reference proteome</keyword>
<evidence type="ECO:0000313" key="3">
    <source>
        <dbReference type="EMBL" id="PWI27026.1"/>
    </source>
</evidence>
<evidence type="ECO:0000313" key="4">
    <source>
        <dbReference type="Proteomes" id="UP000245938"/>
    </source>
</evidence>
<dbReference type="Proteomes" id="UP000245938">
    <property type="component" value="Unassembled WGS sequence"/>
</dbReference>